<organism evidence="2 3">
    <name type="scientific">Subsaximicrobium wynnwilliamsii</name>
    <dbReference type="NCBI Taxonomy" id="291179"/>
    <lineage>
        <taxon>Bacteria</taxon>
        <taxon>Pseudomonadati</taxon>
        <taxon>Bacteroidota</taxon>
        <taxon>Flavobacteriia</taxon>
        <taxon>Flavobacteriales</taxon>
        <taxon>Flavobacteriaceae</taxon>
        <taxon>Subsaximicrobium</taxon>
    </lineage>
</organism>
<name>A0A5C6ZIU2_9FLAO</name>
<dbReference type="RefSeq" id="WP_147085498.1">
    <property type="nucleotide sequence ID" value="NZ_VORM01000004.1"/>
</dbReference>
<evidence type="ECO:0000256" key="1">
    <source>
        <dbReference type="SAM" id="MobiDB-lite"/>
    </source>
</evidence>
<accession>A0A5C6ZIU2</accession>
<sequence length="167" mass="18682">MKHVIITLGLLALVGCKDGKNEETNTKTEAAKPSAEATNEQNNDHSDKVSNVYQNAWTNEIVMNNGNKWQADAPTNEGVQKMQNTMKTQTTSTLDAYHKLAEQLNDDKNNVVKNCTMQGASHDNLHIWLLPLMDKIEALSETKTVEDAAKIKQSIEENINGYNTYFK</sequence>
<gene>
    <name evidence="2" type="ORF">ESY86_04980</name>
</gene>
<dbReference type="AlphaFoldDB" id="A0A5C6ZIU2"/>
<reference evidence="2 3" key="1">
    <citation type="submission" date="2019-08" db="EMBL/GenBank/DDBJ databases">
        <title>Genomes of Subsaximicrobium wynnwilliamsii strains.</title>
        <authorList>
            <person name="Bowman J.P."/>
        </authorList>
    </citation>
    <scope>NUCLEOTIDE SEQUENCE [LARGE SCALE GENOMIC DNA]</scope>
    <source>
        <strain evidence="2 3">2-80-2</strain>
    </source>
</reference>
<keyword evidence="3" id="KW-1185">Reference proteome</keyword>
<dbReference type="EMBL" id="VORO01000004">
    <property type="protein sequence ID" value="TXD90104.1"/>
    <property type="molecule type" value="Genomic_DNA"/>
</dbReference>
<dbReference type="PROSITE" id="PS51257">
    <property type="entry name" value="PROKAR_LIPOPROTEIN"/>
    <property type="match status" value="1"/>
</dbReference>
<feature type="region of interest" description="Disordered" evidence="1">
    <location>
        <begin position="20"/>
        <end position="47"/>
    </location>
</feature>
<protein>
    <recommendedName>
        <fullName evidence="4">Lipoprotein</fullName>
    </recommendedName>
</protein>
<proteinExistence type="predicted"/>
<evidence type="ECO:0000313" key="2">
    <source>
        <dbReference type="EMBL" id="TXD90104.1"/>
    </source>
</evidence>
<dbReference type="OrthoDB" id="1440611at2"/>
<dbReference type="Proteomes" id="UP000321578">
    <property type="component" value="Unassembled WGS sequence"/>
</dbReference>
<evidence type="ECO:0008006" key="4">
    <source>
        <dbReference type="Google" id="ProtNLM"/>
    </source>
</evidence>
<comment type="caution">
    <text evidence="2">The sequence shown here is derived from an EMBL/GenBank/DDBJ whole genome shotgun (WGS) entry which is preliminary data.</text>
</comment>
<evidence type="ECO:0000313" key="3">
    <source>
        <dbReference type="Proteomes" id="UP000321578"/>
    </source>
</evidence>
<feature type="compositionally biased region" description="Basic and acidic residues" evidence="1">
    <location>
        <begin position="20"/>
        <end position="30"/>
    </location>
</feature>